<dbReference type="EMBL" id="CP053096">
    <property type="protein sequence ID" value="QJR43577.1"/>
    <property type="molecule type" value="Genomic_DNA"/>
</dbReference>
<evidence type="ECO:0000256" key="1">
    <source>
        <dbReference type="ARBA" id="ARBA00004651"/>
    </source>
</evidence>
<organism evidence="7 8">
    <name type="scientific">Mycoplasma miroungigenitalium</name>
    <dbReference type="NCBI Taxonomy" id="754515"/>
    <lineage>
        <taxon>Bacteria</taxon>
        <taxon>Bacillati</taxon>
        <taxon>Mycoplasmatota</taxon>
        <taxon>Mollicutes</taxon>
        <taxon>Mycoplasmataceae</taxon>
        <taxon>Mycoplasma</taxon>
    </lineage>
</organism>
<dbReference type="RefSeq" id="WP_171111468.1">
    <property type="nucleotide sequence ID" value="NZ_CP053096.1"/>
</dbReference>
<dbReference type="KEGG" id="mmir:HLA87_02120"/>
<dbReference type="SUPFAM" id="SSF161098">
    <property type="entry name" value="MetI-like"/>
    <property type="match status" value="1"/>
</dbReference>
<evidence type="ECO:0000256" key="5">
    <source>
        <dbReference type="ARBA" id="ARBA00022989"/>
    </source>
</evidence>
<dbReference type="Gene3D" id="1.10.3720.10">
    <property type="entry name" value="MetI-like"/>
    <property type="match status" value="1"/>
</dbReference>
<dbReference type="PANTHER" id="PTHR30193">
    <property type="entry name" value="ABC TRANSPORTER PERMEASE PROTEIN"/>
    <property type="match status" value="1"/>
</dbReference>
<dbReference type="InterPro" id="IPR051393">
    <property type="entry name" value="ABC_transporter_permease"/>
</dbReference>
<dbReference type="PANTHER" id="PTHR30193:SF37">
    <property type="entry name" value="INNER MEMBRANE ABC TRANSPORTER PERMEASE PROTEIN YCJO"/>
    <property type="match status" value="1"/>
</dbReference>
<keyword evidence="8" id="KW-1185">Reference proteome</keyword>
<evidence type="ECO:0000256" key="6">
    <source>
        <dbReference type="ARBA" id="ARBA00023136"/>
    </source>
</evidence>
<keyword evidence="5" id="KW-1133">Transmembrane helix</keyword>
<dbReference type="GO" id="GO:0005886">
    <property type="term" value="C:plasma membrane"/>
    <property type="evidence" value="ECO:0007669"/>
    <property type="project" value="UniProtKB-SubCell"/>
</dbReference>
<keyword evidence="6" id="KW-0472">Membrane</keyword>
<accession>A0A6M4JBX1</accession>
<gene>
    <name evidence="7" type="ORF">HLA87_02120</name>
</gene>
<evidence type="ECO:0000313" key="7">
    <source>
        <dbReference type="EMBL" id="QJR43577.1"/>
    </source>
</evidence>
<dbReference type="InterPro" id="IPR035906">
    <property type="entry name" value="MetI-like_sf"/>
</dbReference>
<keyword evidence="4" id="KW-0812">Transmembrane</keyword>
<dbReference type="Proteomes" id="UP000500686">
    <property type="component" value="Chromosome"/>
</dbReference>
<reference evidence="7 8" key="1">
    <citation type="submission" date="2020-05" db="EMBL/GenBank/DDBJ databases">
        <title>Novel Mycoplasma species detected in Mirounga angustirostris (northern elephant seal) from the USA.</title>
        <authorList>
            <person name="Volokhov D.V."/>
        </authorList>
    </citation>
    <scope>NUCLEOTIDE SEQUENCE [LARGE SCALE GENOMIC DNA]</scope>
    <source>
        <strain evidence="7 8">Mirounga ES2806-GEN</strain>
    </source>
</reference>
<keyword evidence="2" id="KW-0813">Transport</keyword>
<evidence type="ECO:0000256" key="2">
    <source>
        <dbReference type="ARBA" id="ARBA00022448"/>
    </source>
</evidence>
<evidence type="ECO:0000256" key="4">
    <source>
        <dbReference type="ARBA" id="ARBA00022692"/>
    </source>
</evidence>
<protein>
    <submittedName>
        <fullName evidence="7">Sugar ABC transporter permease</fullName>
    </submittedName>
</protein>
<dbReference type="AlphaFoldDB" id="A0A6M4JBX1"/>
<evidence type="ECO:0000313" key="8">
    <source>
        <dbReference type="Proteomes" id="UP000500686"/>
    </source>
</evidence>
<sequence>MAKTKFKKESIFKVIQIILFMLPLLICILMFTILPIVDTFSKSLQYHPYESNQTITAINFKNYEKVFIDPDFTSAILNSTMIMILGTGISILLAFVFAIIIETFIFKTARNVFLALIYSQFFISSFAVGVSFIFLFGPKNVFFRLFGFDGASFTTGTHKLPIWVYYSLFQIWRSLPFNLILFASAINKANSKYFKLMKNDNIRLFEKIKHIYIKEVSKVFFAIIFTNFIFASLLYPQAILDQTTFDFSTNKAHTITSFVLDFMGASGKIYNPQKAYAAAFFGFIYLLFLLLLMLVIRPSNIKKIIFKLKTIHLKRGSYV</sequence>
<keyword evidence="3" id="KW-1003">Cell membrane</keyword>
<proteinExistence type="predicted"/>
<evidence type="ECO:0000256" key="3">
    <source>
        <dbReference type="ARBA" id="ARBA00022475"/>
    </source>
</evidence>
<comment type="subcellular location">
    <subcellularLocation>
        <location evidence="1">Cell membrane</location>
        <topology evidence="1">Multi-pass membrane protein</topology>
    </subcellularLocation>
</comment>
<name>A0A6M4JBX1_9MOLU</name>